<comment type="caution">
    <text evidence="1">The sequence shown here is derived from an EMBL/GenBank/DDBJ whole genome shotgun (WGS) entry which is preliminary data.</text>
</comment>
<evidence type="ECO:0000313" key="1">
    <source>
        <dbReference type="EMBL" id="KAL3807476.1"/>
    </source>
</evidence>
<protein>
    <submittedName>
        <fullName evidence="1">Uncharacterized protein</fullName>
    </submittedName>
</protein>
<keyword evidence="2" id="KW-1185">Reference proteome</keyword>
<name>A0ABD3RBE9_9STRA</name>
<reference evidence="1 2" key="1">
    <citation type="submission" date="2024-10" db="EMBL/GenBank/DDBJ databases">
        <title>Updated reference genomes for cyclostephanoid diatoms.</title>
        <authorList>
            <person name="Roberts W.R."/>
            <person name="Alverson A.J."/>
        </authorList>
    </citation>
    <scope>NUCLEOTIDE SEQUENCE [LARGE SCALE GENOMIC DNA]</scope>
    <source>
        <strain evidence="1 2">AJA228-03</strain>
    </source>
</reference>
<evidence type="ECO:0000313" key="2">
    <source>
        <dbReference type="Proteomes" id="UP001530377"/>
    </source>
</evidence>
<dbReference type="AlphaFoldDB" id="A0ABD3RBE9"/>
<accession>A0ABD3RBE9</accession>
<proteinExistence type="predicted"/>
<dbReference type="EMBL" id="JALLPB020000625">
    <property type="protein sequence ID" value="KAL3807476.1"/>
    <property type="molecule type" value="Genomic_DNA"/>
</dbReference>
<gene>
    <name evidence="1" type="ORF">ACHAXA_007176</name>
</gene>
<dbReference type="Proteomes" id="UP001530377">
    <property type="component" value="Unassembled WGS sequence"/>
</dbReference>
<sequence length="126" mass="14138">MNLMDMPEEEDTHGGALLGMHLESAHRIAAWDVDIHEFKEWQMIRLSMGRKEWGECKCMMRGEMSNLDAIAGVLGSLMASIDNAFDGRKVGRKRDRLPSIPSSTTNCQRSWAAAQRTSLFCHVVTA</sequence>
<organism evidence="1 2">
    <name type="scientific">Cyclostephanos tholiformis</name>
    <dbReference type="NCBI Taxonomy" id="382380"/>
    <lineage>
        <taxon>Eukaryota</taxon>
        <taxon>Sar</taxon>
        <taxon>Stramenopiles</taxon>
        <taxon>Ochrophyta</taxon>
        <taxon>Bacillariophyta</taxon>
        <taxon>Coscinodiscophyceae</taxon>
        <taxon>Thalassiosirophycidae</taxon>
        <taxon>Stephanodiscales</taxon>
        <taxon>Stephanodiscaceae</taxon>
        <taxon>Cyclostephanos</taxon>
    </lineage>
</organism>